<reference evidence="4 5" key="1">
    <citation type="submission" date="2020-02" db="EMBL/GenBank/DDBJ databases">
        <title>Genome assembly of a novel Clostridium senegalense strain.</title>
        <authorList>
            <person name="Gupta T.B."/>
            <person name="Jauregui R."/>
            <person name="Maclean P."/>
            <person name="Nawarathana A."/>
            <person name="Brightwell G."/>
        </authorList>
    </citation>
    <scope>NUCLEOTIDE SEQUENCE [LARGE SCALE GENOMIC DNA]</scope>
    <source>
        <strain evidence="4 5">AGRFS4</strain>
    </source>
</reference>
<dbReference type="Pfam" id="PF03358">
    <property type="entry name" value="FMN_red"/>
    <property type="match status" value="1"/>
</dbReference>
<sequence length="268" mass="31383">MKVVVLMGSPRKRDSYNICKLIEKNFKKNYTVDFEYIFLNDYIIEECKGCDMCFQKGEKFCPCKDDLYKIKDKFLNADGIIFASPVYAYQVPAPLKRIFDRLSYMFHRQELIGKPVLTVVTTGGGGHRQVNKYLKMTVCGWGCNLVGTIGIVSPMFFENENSAWGYDKNYHKRKVEKVERLSEIFIKIIIDNIPHIPTFYDIFMFNCLRTKTFTSQADYDFWKEKGWLNSNYFYDVNINLFKKGFGNILKIIINSSGKKLKDKSIYNK</sequence>
<evidence type="ECO:0000313" key="5">
    <source>
        <dbReference type="Proteomes" id="UP000481872"/>
    </source>
</evidence>
<dbReference type="PANTHER" id="PTHR43278">
    <property type="entry name" value="NAD(P)H-DEPENDENT FMN-CONTAINING OXIDOREDUCTASE YWQN-RELATED"/>
    <property type="match status" value="1"/>
</dbReference>
<dbReference type="AlphaFoldDB" id="A0A6M0H5J4"/>
<keyword evidence="5" id="KW-1185">Reference proteome</keyword>
<dbReference type="EMBL" id="JAAGPU010000018">
    <property type="protein sequence ID" value="NEU05323.1"/>
    <property type="molecule type" value="Genomic_DNA"/>
</dbReference>
<keyword evidence="1" id="KW-0285">Flavoprotein</keyword>
<comment type="caution">
    <text evidence="4">The sequence shown here is derived from an EMBL/GenBank/DDBJ whole genome shotgun (WGS) entry which is preliminary data.</text>
</comment>
<evidence type="ECO:0000256" key="2">
    <source>
        <dbReference type="ARBA" id="ARBA00022643"/>
    </source>
</evidence>
<protein>
    <submittedName>
        <fullName evidence="4">Flavodoxin family protein</fullName>
    </submittedName>
</protein>
<evidence type="ECO:0000259" key="3">
    <source>
        <dbReference type="Pfam" id="PF03358"/>
    </source>
</evidence>
<organism evidence="4 5">
    <name type="scientific">Clostridium senegalense</name>
    <dbReference type="NCBI Taxonomy" id="1465809"/>
    <lineage>
        <taxon>Bacteria</taxon>
        <taxon>Bacillati</taxon>
        <taxon>Bacillota</taxon>
        <taxon>Clostridia</taxon>
        <taxon>Eubacteriales</taxon>
        <taxon>Clostridiaceae</taxon>
        <taxon>Clostridium</taxon>
    </lineage>
</organism>
<dbReference type="Proteomes" id="UP000481872">
    <property type="component" value="Unassembled WGS sequence"/>
</dbReference>
<proteinExistence type="predicted"/>
<dbReference type="SUPFAM" id="SSF52218">
    <property type="entry name" value="Flavoproteins"/>
    <property type="match status" value="1"/>
</dbReference>
<dbReference type="RefSeq" id="WP_199870176.1">
    <property type="nucleotide sequence ID" value="NZ_JAAGPU010000018.1"/>
</dbReference>
<name>A0A6M0H5J4_9CLOT</name>
<dbReference type="InterPro" id="IPR005025">
    <property type="entry name" value="FMN_Rdtase-like_dom"/>
</dbReference>
<accession>A0A6M0H5J4</accession>
<feature type="domain" description="NADPH-dependent FMN reductase-like" evidence="3">
    <location>
        <begin position="1"/>
        <end position="144"/>
    </location>
</feature>
<keyword evidence="2" id="KW-0288">FMN</keyword>
<dbReference type="Gene3D" id="3.40.50.360">
    <property type="match status" value="1"/>
</dbReference>
<gene>
    <name evidence="4" type="ORF">G3M99_10755</name>
</gene>
<dbReference type="InterPro" id="IPR029039">
    <property type="entry name" value="Flavoprotein-like_sf"/>
</dbReference>
<evidence type="ECO:0000313" key="4">
    <source>
        <dbReference type="EMBL" id="NEU05323.1"/>
    </source>
</evidence>
<dbReference type="PANTHER" id="PTHR43278:SF2">
    <property type="entry name" value="IRON-SULFUR FLAVOPROTEIN"/>
    <property type="match status" value="1"/>
</dbReference>
<dbReference type="GO" id="GO:0016491">
    <property type="term" value="F:oxidoreductase activity"/>
    <property type="evidence" value="ECO:0007669"/>
    <property type="project" value="InterPro"/>
</dbReference>
<evidence type="ECO:0000256" key="1">
    <source>
        <dbReference type="ARBA" id="ARBA00022630"/>
    </source>
</evidence>
<dbReference type="InterPro" id="IPR051796">
    <property type="entry name" value="ISF_SsuE-like"/>
</dbReference>